<accession>A0ABZ3D4G7</accession>
<dbReference type="Proteomes" id="UP001449795">
    <property type="component" value="Chromosome"/>
</dbReference>
<keyword evidence="2" id="KW-1185">Reference proteome</keyword>
<reference evidence="1 2" key="1">
    <citation type="submission" date="2024-04" db="EMBL/GenBank/DDBJ databases">
        <title>Complete genome sequence of Nguyenibacter vanlangesis HBCM-1154, a strain capable of nitrogen fixation, IAA production, and phosphorus solubilization isolated from sugarcane soil.</title>
        <authorList>
            <person name="MY HANH P."/>
        </authorList>
    </citation>
    <scope>NUCLEOTIDE SEQUENCE [LARGE SCALE GENOMIC DNA]</scope>
    <source>
        <strain evidence="1 2">HBCM 1154</strain>
    </source>
</reference>
<sequence length="103" mass="10949">MKHDKLNGGSRKGIPNKATAALKGMVLGALDELGGQAWLVEQARRDPALFMALLHKMLPAYAVAAADTGPVLRLEEMTDEQLHALAGVPMPGEPPIIEGVLEK</sequence>
<gene>
    <name evidence="1" type="ORF">AAC691_19685</name>
</gene>
<evidence type="ECO:0000313" key="1">
    <source>
        <dbReference type="EMBL" id="XAE42447.1"/>
    </source>
</evidence>
<dbReference type="RefSeq" id="WP_342628185.1">
    <property type="nucleotide sequence ID" value="NZ_CP152276.1"/>
</dbReference>
<dbReference type="EMBL" id="CP152276">
    <property type="protein sequence ID" value="XAE42447.1"/>
    <property type="molecule type" value="Genomic_DNA"/>
</dbReference>
<organism evidence="1 2">
    <name type="scientific">Nguyenibacter vanlangensis</name>
    <dbReference type="NCBI Taxonomy" id="1216886"/>
    <lineage>
        <taxon>Bacteria</taxon>
        <taxon>Pseudomonadati</taxon>
        <taxon>Pseudomonadota</taxon>
        <taxon>Alphaproteobacteria</taxon>
        <taxon>Acetobacterales</taxon>
        <taxon>Acetobacteraceae</taxon>
        <taxon>Nguyenibacter</taxon>
    </lineage>
</organism>
<protein>
    <submittedName>
        <fullName evidence="1">Uncharacterized protein</fullName>
    </submittedName>
</protein>
<proteinExistence type="predicted"/>
<name>A0ABZ3D4G7_9PROT</name>
<evidence type="ECO:0000313" key="2">
    <source>
        <dbReference type="Proteomes" id="UP001449795"/>
    </source>
</evidence>